<evidence type="ECO:0000313" key="3">
    <source>
        <dbReference type="Proteomes" id="UP000323075"/>
    </source>
</evidence>
<accession>A0A663A746</accession>
<name>A0A663A746_HALS9</name>
<protein>
    <submittedName>
        <fullName evidence="2">Uncharacterized protein</fullName>
    </submittedName>
</protein>
<comment type="caution">
    <text evidence="2">The sequence shown here is derived from an EMBL/GenBank/DDBJ whole genome shotgun (WGS) entry which is preliminary data.</text>
</comment>
<reference evidence="2 3" key="1">
    <citation type="submission" date="2019-07" db="EMBL/GenBank/DDBJ databases">
        <title>Genomic Encyclopedia of Archaeal and Bacterial Type Strains, Phase II (KMG-II): from individual species to whole genera.</title>
        <authorList>
            <person name="Goeker M."/>
        </authorList>
    </citation>
    <scope>NUCLEOTIDE SEQUENCE [LARGE SCALE GENOMIC DNA]</scope>
    <source>
        <strain evidence="2 3">DSM 3754</strain>
    </source>
</reference>
<sequence length="173" mass="18957">MAVIAYANRMAPDFVVSQLVSLYASSEIAVQQNTLDNIYDKLSSFCGMPLPLKKSELEEGETYTAVVDRFSNSGNAIINIVGQNRHVNVGPIDCEQGTRIDFEVTDITSGTMVNAKCRSQNSSPTSSGLLDSMGVDAETLTEITDEQEERDEGGENNYKTPPEKNDLISRRKP</sequence>
<evidence type="ECO:0000256" key="1">
    <source>
        <dbReference type="SAM" id="MobiDB-lite"/>
    </source>
</evidence>
<feature type="compositionally biased region" description="Acidic residues" evidence="1">
    <location>
        <begin position="143"/>
        <end position="154"/>
    </location>
</feature>
<organism evidence="2 3">
    <name type="scientific">Halobacterium salinarum (strain ATCC 33171 / DSM 3754 / JCM 8978 / NBRC 102687 / NCIMB 764 / 91-R6)</name>
    <dbReference type="NCBI Taxonomy" id="2597657"/>
    <lineage>
        <taxon>Archaea</taxon>
        <taxon>Methanobacteriati</taxon>
        <taxon>Methanobacteriota</taxon>
        <taxon>Stenosarchaea group</taxon>
        <taxon>Halobacteria</taxon>
        <taxon>Halobacteriales</taxon>
        <taxon>Halobacteriaceae</taxon>
        <taxon>Halobacterium</taxon>
    </lineage>
</organism>
<feature type="region of interest" description="Disordered" evidence="1">
    <location>
        <begin position="117"/>
        <end position="173"/>
    </location>
</feature>
<feature type="compositionally biased region" description="Basic and acidic residues" evidence="1">
    <location>
        <begin position="161"/>
        <end position="173"/>
    </location>
</feature>
<proteinExistence type="predicted"/>
<evidence type="ECO:0000313" key="2">
    <source>
        <dbReference type="EMBL" id="TYO73933.1"/>
    </source>
</evidence>
<gene>
    <name evidence="2" type="ORF">APQ99_02339</name>
</gene>
<dbReference type="EMBL" id="VRYN01000015">
    <property type="protein sequence ID" value="TYO73933.1"/>
    <property type="molecule type" value="Genomic_DNA"/>
</dbReference>
<feature type="compositionally biased region" description="Polar residues" evidence="1">
    <location>
        <begin position="117"/>
        <end position="129"/>
    </location>
</feature>
<dbReference type="AlphaFoldDB" id="A0A663A746"/>
<dbReference type="Proteomes" id="UP000323075">
    <property type="component" value="Unassembled WGS sequence"/>
</dbReference>